<dbReference type="InterPro" id="IPR045090">
    <property type="entry name" value="Pept_M3A_M3B"/>
</dbReference>
<gene>
    <name evidence="8" type="ORF">GCM10022263_41330</name>
</gene>
<dbReference type="Pfam" id="PF01432">
    <property type="entry name" value="Peptidase_M3"/>
    <property type="match status" value="1"/>
</dbReference>
<dbReference type="PANTHER" id="PTHR11804:SF84">
    <property type="entry name" value="SACCHAROLYSIN"/>
    <property type="match status" value="1"/>
</dbReference>
<comment type="caution">
    <text evidence="8">The sequence shown here is derived from an EMBL/GenBank/DDBJ whole genome shotgun (WGS) entry which is preliminary data.</text>
</comment>
<name>A0ABP6WFS7_9ACTN</name>
<reference evidence="9" key="1">
    <citation type="journal article" date="2019" name="Int. J. Syst. Evol. Microbiol.">
        <title>The Global Catalogue of Microorganisms (GCM) 10K type strain sequencing project: providing services to taxonomists for standard genome sequencing and annotation.</title>
        <authorList>
            <consortium name="The Broad Institute Genomics Platform"/>
            <consortium name="The Broad Institute Genome Sequencing Center for Infectious Disease"/>
            <person name="Wu L."/>
            <person name="Ma J."/>
        </authorList>
    </citation>
    <scope>NUCLEOTIDE SEQUENCE [LARGE SCALE GENOMIC DNA]</scope>
    <source>
        <strain evidence="9">JCM 17460</strain>
    </source>
</reference>
<dbReference type="InterPro" id="IPR001567">
    <property type="entry name" value="Pept_M3A_M3B_dom"/>
</dbReference>
<organism evidence="8 9">
    <name type="scientific">Nocardioides daeguensis</name>
    <dbReference type="NCBI Taxonomy" id="908359"/>
    <lineage>
        <taxon>Bacteria</taxon>
        <taxon>Bacillati</taxon>
        <taxon>Actinomycetota</taxon>
        <taxon>Actinomycetes</taxon>
        <taxon>Propionibacteriales</taxon>
        <taxon>Nocardioidaceae</taxon>
        <taxon>Nocardioides</taxon>
    </lineage>
</organism>
<evidence type="ECO:0000256" key="2">
    <source>
        <dbReference type="ARBA" id="ARBA00022723"/>
    </source>
</evidence>
<evidence type="ECO:0000256" key="5">
    <source>
        <dbReference type="ARBA" id="ARBA00023049"/>
    </source>
</evidence>
<dbReference type="CDD" id="cd06455">
    <property type="entry name" value="M3A_TOP"/>
    <property type="match status" value="1"/>
</dbReference>
<comment type="cofactor">
    <cofactor evidence="6">
        <name>Zn(2+)</name>
        <dbReference type="ChEBI" id="CHEBI:29105"/>
    </cofactor>
    <text evidence="6">Binds 1 zinc ion.</text>
</comment>
<evidence type="ECO:0000259" key="7">
    <source>
        <dbReference type="Pfam" id="PF01432"/>
    </source>
</evidence>
<sequence length="670" mass="75114">MTCDPLALPSSAADWPAWFRARTASELARATELVDALRSAPPADPVAVLRQWDRAAGHLGNAAAAGSLFGNVHPLDEVRDLADAAEQEAQRIGTAWGLDRELYDVFATIDDGAVAHDPLAARVLAKVRNDFRRSGVDKDEATRTRIAEIHERLTELDQEFSRVIRDDVRTVRVTPEQLAGMPDDWLAAHPVDAEGMVTVTTDYPDSVPVRMFARDQDVRRQVTVAFLDRGWPTTEPLLTELFALRHELATTVGYADWPSYDADVKMIGRSNPVAEEARNEPSRSIPAFIERIVAAAEEPMRRDLAQLLERYRRDFPDATEVPGYDYNHYAELVRAERYDVDSQRVRAYFDFAKVRTGLLEVTGRLFGLRYEQVDVPVWHEDVTSYDVFATQPVVEVRGAPAPSLETRIGRIHLDLHPREGKYKHAAQFTLTDGVAGEQLPEGVLVCNFSRGLMEHDHVVTLFHEFGHLLHHVLGGHGAWYRFAGVATEWDFVEAPSQMLEEWAWHADVLRTFATDAAGEPIPGDLVAAMRAADDYGKGIYARTQMFYAAMSYWFHADRVHGADAPDLTSRMVELQRRYAALPYLPGTHMFASFGHLGGYSSGYYTYMWSLVIAKDMWSAFDEADPFAPEVAQRYRDRVLVPGGAADAADLVADFLGRPFSFDAYAAWLDR</sequence>
<dbReference type="PANTHER" id="PTHR11804">
    <property type="entry name" value="PROTEASE M3 THIMET OLIGOPEPTIDASE-RELATED"/>
    <property type="match status" value="1"/>
</dbReference>
<dbReference type="EMBL" id="BAABBB010000026">
    <property type="protein sequence ID" value="GAA3550050.1"/>
    <property type="molecule type" value="Genomic_DNA"/>
</dbReference>
<protein>
    <submittedName>
        <fullName evidence="8">M3 family metallopeptidase</fullName>
    </submittedName>
</protein>
<evidence type="ECO:0000313" key="8">
    <source>
        <dbReference type="EMBL" id="GAA3550050.1"/>
    </source>
</evidence>
<comment type="similarity">
    <text evidence="6">Belongs to the peptidase M3 family.</text>
</comment>
<evidence type="ECO:0000256" key="1">
    <source>
        <dbReference type="ARBA" id="ARBA00022670"/>
    </source>
</evidence>
<proteinExistence type="inferred from homology"/>
<keyword evidence="4 6" id="KW-0862">Zinc</keyword>
<evidence type="ECO:0000256" key="6">
    <source>
        <dbReference type="RuleBase" id="RU003435"/>
    </source>
</evidence>
<keyword evidence="1 6" id="KW-0645">Protease</keyword>
<dbReference type="RefSeq" id="WP_218234738.1">
    <property type="nucleotide sequence ID" value="NZ_BAABBB010000026.1"/>
</dbReference>
<accession>A0ABP6WFS7</accession>
<evidence type="ECO:0000256" key="3">
    <source>
        <dbReference type="ARBA" id="ARBA00022801"/>
    </source>
</evidence>
<keyword evidence="2 6" id="KW-0479">Metal-binding</keyword>
<keyword evidence="5 6" id="KW-0482">Metalloprotease</keyword>
<feature type="domain" description="Peptidase M3A/M3B catalytic" evidence="7">
    <location>
        <begin position="213"/>
        <end position="665"/>
    </location>
</feature>
<evidence type="ECO:0000256" key="4">
    <source>
        <dbReference type="ARBA" id="ARBA00022833"/>
    </source>
</evidence>
<keyword evidence="3 6" id="KW-0378">Hydrolase</keyword>
<dbReference type="Proteomes" id="UP001500301">
    <property type="component" value="Unassembled WGS sequence"/>
</dbReference>
<evidence type="ECO:0000313" key="9">
    <source>
        <dbReference type="Proteomes" id="UP001500301"/>
    </source>
</evidence>
<keyword evidence="9" id="KW-1185">Reference proteome</keyword>